<evidence type="ECO:0000313" key="2">
    <source>
        <dbReference type="EMBL" id="CAL4091106.1"/>
    </source>
</evidence>
<gene>
    <name evidence="2" type="ORF">MNOR_LOCUS14254</name>
</gene>
<dbReference type="Proteomes" id="UP001497623">
    <property type="component" value="Unassembled WGS sequence"/>
</dbReference>
<organism evidence="2 3">
    <name type="scientific">Meganyctiphanes norvegica</name>
    <name type="common">Northern krill</name>
    <name type="synonym">Thysanopoda norvegica</name>
    <dbReference type="NCBI Taxonomy" id="48144"/>
    <lineage>
        <taxon>Eukaryota</taxon>
        <taxon>Metazoa</taxon>
        <taxon>Ecdysozoa</taxon>
        <taxon>Arthropoda</taxon>
        <taxon>Crustacea</taxon>
        <taxon>Multicrustacea</taxon>
        <taxon>Malacostraca</taxon>
        <taxon>Eumalacostraca</taxon>
        <taxon>Eucarida</taxon>
        <taxon>Euphausiacea</taxon>
        <taxon>Euphausiidae</taxon>
        <taxon>Meganyctiphanes</taxon>
    </lineage>
</organism>
<feature type="region of interest" description="Disordered" evidence="1">
    <location>
        <begin position="36"/>
        <end position="56"/>
    </location>
</feature>
<proteinExistence type="predicted"/>
<reference evidence="2 3" key="1">
    <citation type="submission" date="2024-05" db="EMBL/GenBank/DDBJ databases">
        <authorList>
            <person name="Wallberg A."/>
        </authorList>
    </citation>
    <scope>NUCLEOTIDE SEQUENCE [LARGE SCALE GENOMIC DNA]</scope>
</reference>
<keyword evidence="3" id="KW-1185">Reference proteome</keyword>
<dbReference type="EMBL" id="CAXKWB010008456">
    <property type="protein sequence ID" value="CAL4091106.1"/>
    <property type="molecule type" value="Genomic_DNA"/>
</dbReference>
<name>A0AAV2QR63_MEGNR</name>
<feature type="non-terminal residue" evidence="2">
    <location>
        <position position="110"/>
    </location>
</feature>
<comment type="caution">
    <text evidence="2">The sequence shown here is derived from an EMBL/GenBank/DDBJ whole genome shotgun (WGS) entry which is preliminary data.</text>
</comment>
<protein>
    <recommendedName>
        <fullName evidence="4">Mixed-lineage leukemia-like protein</fullName>
    </recommendedName>
</protein>
<evidence type="ECO:0000256" key="1">
    <source>
        <dbReference type="SAM" id="MobiDB-lite"/>
    </source>
</evidence>
<feature type="non-terminal residue" evidence="2">
    <location>
        <position position="1"/>
    </location>
</feature>
<dbReference type="AlphaFoldDB" id="A0AAV2QR63"/>
<sequence>VVQAGASTIMAVSSQMPTLGKKIMTTRDGRIISVQTTSAQPISQQQSTTGPDGSTISLGSSTIFPVGSGGADGGAAGGAPKVQVTAAGNKVIRLQTLSGGSSTQRMILPR</sequence>
<evidence type="ECO:0000313" key="3">
    <source>
        <dbReference type="Proteomes" id="UP001497623"/>
    </source>
</evidence>
<evidence type="ECO:0008006" key="4">
    <source>
        <dbReference type="Google" id="ProtNLM"/>
    </source>
</evidence>
<accession>A0AAV2QR63</accession>